<evidence type="ECO:0000256" key="4">
    <source>
        <dbReference type="ARBA" id="ARBA00023239"/>
    </source>
</evidence>
<sequence>MYYVSKRMEIAGAHQLKLPYESKCSNLHGHNWIITVYCKSEKLTTYGMIVDFTKIKKEIHDLLDHSCINEVLYPINPTAENIAQWICRKVSSICEVGKCWKVEVQESEGNIATYVED</sequence>
<keyword evidence="2" id="KW-0479">Metal-binding</keyword>
<keyword evidence="4" id="KW-0456">Lyase</keyword>
<evidence type="ECO:0000256" key="2">
    <source>
        <dbReference type="ARBA" id="ARBA00022723"/>
    </source>
</evidence>
<name>A0A8S5U452_9CAUD</name>
<evidence type="ECO:0000313" key="5">
    <source>
        <dbReference type="EMBL" id="DAF89226.1"/>
    </source>
</evidence>
<dbReference type="EMBL" id="BK016005">
    <property type="protein sequence ID" value="DAF89226.1"/>
    <property type="molecule type" value="Genomic_DNA"/>
</dbReference>
<dbReference type="PANTHER" id="PTHR12589:SF7">
    <property type="entry name" value="6-PYRUVOYL TETRAHYDROBIOPTERIN SYNTHASE"/>
    <property type="match status" value="1"/>
</dbReference>
<dbReference type="SUPFAM" id="SSF55620">
    <property type="entry name" value="Tetrahydrobiopterin biosynthesis enzymes-like"/>
    <property type="match status" value="1"/>
</dbReference>
<dbReference type="GO" id="GO:0016829">
    <property type="term" value="F:lyase activity"/>
    <property type="evidence" value="ECO:0007669"/>
    <property type="project" value="UniProtKB-KW"/>
</dbReference>
<reference evidence="5" key="1">
    <citation type="journal article" date="2021" name="Proc. Natl. Acad. Sci. U.S.A.">
        <title>A Catalog of Tens of Thousands of Viruses from Human Metagenomes Reveals Hidden Associations with Chronic Diseases.</title>
        <authorList>
            <person name="Tisza M.J."/>
            <person name="Buck C.B."/>
        </authorList>
    </citation>
    <scope>NUCLEOTIDE SEQUENCE</scope>
    <source>
        <strain evidence="5">Ct6GI21</strain>
    </source>
</reference>
<dbReference type="PIRSF" id="PIRSF006113">
    <property type="entry name" value="PTP_synth"/>
    <property type="match status" value="1"/>
</dbReference>
<proteinExistence type="predicted"/>
<protein>
    <submittedName>
        <fullName evidence="5">6-pyruvoyl tetrahydropterin synthase</fullName>
    </submittedName>
</protein>
<dbReference type="GO" id="GO:0046872">
    <property type="term" value="F:metal ion binding"/>
    <property type="evidence" value="ECO:0007669"/>
    <property type="project" value="UniProtKB-KW"/>
</dbReference>
<evidence type="ECO:0000256" key="1">
    <source>
        <dbReference type="ARBA" id="ARBA00001947"/>
    </source>
</evidence>
<accession>A0A8S5U452</accession>
<evidence type="ECO:0000256" key="3">
    <source>
        <dbReference type="ARBA" id="ARBA00022833"/>
    </source>
</evidence>
<dbReference type="Pfam" id="PF01242">
    <property type="entry name" value="PTPS"/>
    <property type="match status" value="1"/>
</dbReference>
<dbReference type="InterPro" id="IPR007115">
    <property type="entry name" value="6-PTP_synth/QueD"/>
</dbReference>
<comment type="cofactor">
    <cofactor evidence="1">
        <name>Zn(2+)</name>
        <dbReference type="ChEBI" id="CHEBI:29105"/>
    </cofactor>
</comment>
<dbReference type="Gene3D" id="3.30.479.10">
    <property type="entry name" value="6-pyruvoyl tetrahydropterin synthase/QueD"/>
    <property type="match status" value="1"/>
</dbReference>
<keyword evidence="3" id="KW-0862">Zinc</keyword>
<dbReference type="PANTHER" id="PTHR12589">
    <property type="entry name" value="PYRUVOYL TETRAHYDROBIOPTERIN SYNTHASE"/>
    <property type="match status" value="1"/>
</dbReference>
<dbReference type="InterPro" id="IPR038418">
    <property type="entry name" value="6-PTP_synth/QueD_sf"/>
</dbReference>
<organism evidence="5">
    <name type="scientific">Siphoviridae sp. ct6GI21</name>
    <dbReference type="NCBI Taxonomy" id="2825340"/>
    <lineage>
        <taxon>Viruses</taxon>
        <taxon>Duplodnaviria</taxon>
        <taxon>Heunggongvirae</taxon>
        <taxon>Uroviricota</taxon>
        <taxon>Caudoviricetes</taxon>
    </lineage>
</organism>